<dbReference type="AlphaFoldDB" id="A0A3R7N688"/>
<dbReference type="Proteomes" id="UP000284403">
    <property type="component" value="Unassembled WGS sequence"/>
</dbReference>
<dbReference type="SUPFAM" id="SSF81383">
    <property type="entry name" value="F-box domain"/>
    <property type="match status" value="1"/>
</dbReference>
<protein>
    <recommendedName>
        <fullName evidence="5">F-box domain-containing protein</fullName>
    </recommendedName>
</protein>
<reference evidence="3 4" key="1">
    <citation type="journal article" date="2018" name="BMC Genomics">
        <title>Genomic comparison of Trypanosoma conorhini and Trypanosoma rangeli to Trypanosoma cruzi strains of high and low virulence.</title>
        <authorList>
            <person name="Bradwell K.R."/>
            <person name="Koparde V.N."/>
            <person name="Matveyev A.V."/>
            <person name="Serrano M.G."/>
            <person name="Alves J.M."/>
            <person name="Parikh H."/>
            <person name="Huang B."/>
            <person name="Lee V."/>
            <person name="Espinosa-Alvarez O."/>
            <person name="Ortiz P.A."/>
            <person name="Costa-Martins A.G."/>
            <person name="Teixeira M.M."/>
            <person name="Buck G.A."/>
        </authorList>
    </citation>
    <scope>NUCLEOTIDE SEQUENCE [LARGE SCALE GENOMIC DNA]</scope>
    <source>
        <strain evidence="3 4">025E</strain>
    </source>
</reference>
<keyword evidence="4" id="KW-1185">Reference proteome</keyword>
<dbReference type="InterPro" id="IPR036047">
    <property type="entry name" value="F-box-like_dom_sf"/>
</dbReference>
<feature type="transmembrane region" description="Helical" evidence="2">
    <location>
        <begin position="607"/>
        <end position="625"/>
    </location>
</feature>
<name>A0A3R7N688_9TRYP</name>
<feature type="compositionally biased region" description="Basic and acidic residues" evidence="1">
    <location>
        <begin position="20"/>
        <end position="32"/>
    </location>
</feature>
<gene>
    <name evidence="3" type="ORF">Tco025E_01714</name>
</gene>
<evidence type="ECO:0000313" key="3">
    <source>
        <dbReference type="EMBL" id="RNF26085.1"/>
    </source>
</evidence>
<dbReference type="RefSeq" id="XP_029231291.1">
    <property type="nucleotide sequence ID" value="XM_029368651.1"/>
</dbReference>
<feature type="transmembrane region" description="Helical" evidence="2">
    <location>
        <begin position="563"/>
        <end position="587"/>
    </location>
</feature>
<accession>A0A3R7N688</accession>
<keyword evidence="2" id="KW-0812">Transmembrane</keyword>
<comment type="caution">
    <text evidence="3">The sequence shown here is derived from an EMBL/GenBank/DDBJ whole genome shotgun (WGS) entry which is preliminary data.</text>
</comment>
<organism evidence="3 4">
    <name type="scientific">Trypanosoma conorhini</name>
    <dbReference type="NCBI Taxonomy" id="83891"/>
    <lineage>
        <taxon>Eukaryota</taxon>
        <taxon>Discoba</taxon>
        <taxon>Euglenozoa</taxon>
        <taxon>Kinetoplastea</taxon>
        <taxon>Metakinetoplastina</taxon>
        <taxon>Trypanosomatida</taxon>
        <taxon>Trypanosomatidae</taxon>
        <taxon>Trypanosoma</taxon>
    </lineage>
</organism>
<feature type="compositionally biased region" description="Low complexity" evidence="1">
    <location>
        <begin position="52"/>
        <end position="70"/>
    </location>
</feature>
<feature type="transmembrane region" description="Helical" evidence="2">
    <location>
        <begin position="257"/>
        <end position="283"/>
    </location>
</feature>
<feature type="region of interest" description="Disordered" evidence="1">
    <location>
        <begin position="14"/>
        <end position="77"/>
    </location>
</feature>
<dbReference type="GeneID" id="40315325"/>
<evidence type="ECO:0000313" key="4">
    <source>
        <dbReference type="Proteomes" id="UP000284403"/>
    </source>
</evidence>
<proteinExistence type="predicted"/>
<sequence length="626" mass="69976">MDYWTRSTNRNSLESIGVSYDERDAGAGERARRVQVTAPERASSPNQDRDWTSFTDDATTTDTTGFTSSSRQPAGLTVHQRGGSSLGFTFSGIPADVVCFRSCISYHSHRPGRKVVVPEQSGPFDADVLCIILLYIAVGMREILQVSHTCRYWRFYANYAPHWTYYRRLDWSKRIKDLPSYIRKVVVKPKIVTQEEYFRERSKVQAAQRRDEIMGTARHVRWCIAVAVLSATACAANFVVAYFLGFLPTVLRSDATLGIVVFALMVTMVVLEVTVVIIPLGGARSPSEKQNMMRLLSWGLFLLLTACIFGTTSALAMARVRSSGHIIDGTVLDFSMAAECGVIDVHSDPSFVLLPSQITDVRWRPITMDDSERAFRPYCISHANATMCYVFLYFDAFYKSRVFNNASAVATRDIGTRTALGFDPIDNGTGGWCAAVGRPQVVALTESVYHRVREKSNRLFPAEVYTTPALRPQTTGSMSYLCSMDHARVTTEDTPGSTQMWYKHGQPWRRHYIPLSTDITESRETFREHHDHFLRYAYGCYLVASLFWLVMVTTQCLTREQAVVVLGATTTVTLALMNPIVMIVAGALCVNMPERYFMCSESSGGSLAGGGVFISAFLVAIYVCFF</sequence>
<feature type="transmembrane region" description="Helical" evidence="2">
    <location>
        <begin position="295"/>
        <end position="318"/>
    </location>
</feature>
<feature type="transmembrane region" description="Helical" evidence="2">
    <location>
        <begin position="222"/>
        <end position="245"/>
    </location>
</feature>
<keyword evidence="2" id="KW-0472">Membrane</keyword>
<evidence type="ECO:0008006" key="5">
    <source>
        <dbReference type="Google" id="ProtNLM"/>
    </source>
</evidence>
<dbReference type="OrthoDB" id="270258at2759"/>
<evidence type="ECO:0000256" key="1">
    <source>
        <dbReference type="SAM" id="MobiDB-lite"/>
    </source>
</evidence>
<evidence type="ECO:0000256" key="2">
    <source>
        <dbReference type="SAM" id="Phobius"/>
    </source>
</evidence>
<dbReference type="EMBL" id="MKKU01000058">
    <property type="protein sequence ID" value="RNF26085.1"/>
    <property type="molecule type" value="Genomic_DNA"/>
</dbReference>
<keyword evidence="2" id="KW-1133">Transmembrane helix</keyword>
<feature type="transmembrane region" description="Helical" evidence="2">
    <location>
        <begin position="533"/>
        <end position="551"/>
    </location>
</feature>